<keyword evidence="1" id="KW-0812">Transmembrane</keyword>
<sequence>MGGFGQWIIAPFIWVLLSSLGGTIGGCRPACTAVRAVVGRCAWDGMRVRRGNDDKIARTRSSFVRYSASISREMWQSITQENRSSSDSSDKVSPSTWENLFDSFWRLESNFGMARYVISATQGGQAGRVKVTRPRSHVGTCEAARHGMVEVRECRVFGFDPSTKSSQRLCCGFRIVGRGSSAMRVGWQQRIRIRGCLLQNTPLAWVAMVAMVGWVKCRGLRRKWELS</sequence>
<dbReference type="Proteomes" id="UP000094043">
    <property type="component" value="Chromosome 1"/>
</dbReference>
<evidence type="ECO:0000313" key="4">
    <source>
        <dbReference type="Proteomes" id="UP000094043"/>
    </source>
</evidence>
<gene>
    <name evidence="3" type="ORF">L203_101227</name>
</gene>
<dbReference type="KEGG" id="cdep:91085441"/>
<keyword evidence="2" id="KW-0732">Signal</keyword>
<keyword evidence="1" id="KW-1133">Transmembrane helix</keyword>
<evidence type="ECO:0000256" key="2">
    <source>
        <dbReference type="SAM" id="SignalP"/>
    </source>
</evidence>
<dbReference type="AlphaFoldDB" id="A0AAJ8JPK5"/>
<keyword evidence="4" id="KW-1185">Reference proteome</keyword>
<feature type="chain" id="PRO_5042491853" description="Secreted protein" evidence="2">
    <location>
        <begin position="26"/>
        <end position="227"/>
    </location>
</feature>
<protein>
    <recommendedName>
        <fullName evidence="5">Secreted protein</fullName>
    </recommendedName>
</protein>
<proteinExistence type="predicted"/>
<accession>A0AAJ8JPK5</accession>
<organism evidence="3 4">
    <name type="scientific">Cryptococcus depauperatus CBS 7841</name>
    <dbReference type="NCBI Taxonomy" id="1295531"/>
    <lineage>
        <taxon>Eukaryota</taxon>
        <taxon>Fungi</taxon>
        <taxon>Dikarya</taxon>
        <taxon>Basidiomycota</taxon>
        <taxon>Agaricomycotina</taxon>
        <taxon>Tremellomycetes</taxon>
        <taxon>Tremellales</taxon>
        <taxon>Cryptococcaceae</taxon>
        <taxon>Cryptococcus</taxon>
    </lineage>
</organism>
<evidence type="ECO:0008006" key="5">
    <source>
        <dbReference type="Google" id="ProtNLM"/>
    </source>
</evidence>
<name>A0AAJ8JPK5_9TREE</name>
<keyword evidence="1" id="KW-0472">Membrane</keyword>
<reference evidence="3" key="1">
    <citation type="submission" date="2016-06" db="EMBL/GenBank/DDBJ databases">
        <authorList>
            <person name="Cuomo C."/>
            <person name="Litvintseva A."/>
            <person name="Heitman J."/>
            <person name="Chen Y."/>
            <person name="Sun S."/>
            <person name="Springer D."/>
            <person name="Dromer F."/>
            <person name="Young S."/>
            <person name="Zeng Q."/>
            <person name="Chapman S."/>
            <person name="Gujja S."/>
            <person name="Saif S."/>
            <person name="Birren B."/>
        </authorList>
    </citation>
    <scope>NUCLEOTIDE SEQUENCE</scope>
    <source>
        <strain evidence="3">CBS 7841</strain>
    </source>
</reference>
<reference evidence="3" key="3">
    <citation type="submission" date="2024-01" db="EMBL/GenBank/DDBJ databases">
        <authorList>
            <person name="Coelho M.A."/>
            <person name="David-Palma M."/>
            <person name="Shea T."/>
            <person name="Sun S."/>
            <person name="Cuomo C.A."/>
            <person name="Heitman J."/>
        </authorList>
    </citation>
    <scope>NUCLEOTIDE SEQUENCE</scope>
    <source>
        <strain evidence="3">CBS 7841</strain>
    </source>
</reference>
<dbReference type="EMBL" id="CP143784">
    <property type="protein sequence ID" value="WVN86069.1"/>
    <property type="molecule type" value="Genomic_DNA"/>
</dbReference>
<feature type="transmembrane region" description="Helical" evidence="1">
    <location>
        <begin position="197"/>
        <end position="215"/>
    </location>
</feature>
<feature type="signal peptide" evidence="2">
    <location>
        <begin position="1"/>
        <end position="25"/>
    </location>
</feature>
<dbReference type="GeneID" id="91085441"/>
<reference evidence="3" key="2">
    <citation type="journal article" date="2022" name="Elife">
        <title>Obligate sexual reproduction of a homothallic fungus closely related to the Cryptococcus pathogenic species complex.</title>
        <authorList>
            <person name="Passer A.R."/>
            <person name="Clancey S.A."/>
            <person name="Shea T."/>
            <person name="David-Palma M."/>
            <person name="Averette A.F."/>
            <person name="Boekhout T."/>
            <person name="Porcel B.M."/>
            <person name="Nowrousian M."/>
            <person name="Cuomo C.A."/>
            <person name="Sun S."/>
            <person name="Heitman J."/>
            <person name="Coelho M.A."/>
        </authorList>
    </citation>
    <scope>NUCLEOTIDE SEQUENCE</scope>
    <source>
        <strain evidence="3">CBS 7841</strain>
    </source>
</reference>
<evidence type="ECO:0000313" key="3">
    <source>
        <dbReference type="EMBL" id="WVN86069.1"/>
    </source>
</evidence>
<evidence type="ECO:0000256" key="1">
    <source>
        <dbReference type="SAM" id="Phobius"/>
    </source>
</evidence>
<dbReference type="RefSeq" id="XP_066066769.1">
    <property type="nucleotide sequence ID" value="XM_066210672.1"/>
</dbReference>